<dbReference type="EMBL" id="WWVQ01000076">
    <property type="protein sequence ID" value="MZL35176.1"/>
    <property type="molecule type" value="Genomic_DNA"/>
</dbReference>
<comment type="caution">
    <text evidence="2">The sequence shown here is derived from an EMBL/GenBank/DDBJ whole genome shotgun (WGS) entry which is preliminary data.</text>
</comment>
<dbReference type="InterPro" id="IPR032219">
    <property type="entry name" value="DUF5038"/>
</dbReference>
<dbReference type="Proteomes" id="UP000477285">
    <property type="component" value="Unassembled WGS sequence"/>
</dbReference>
<protein>
    <submittedName>
        <fullName evidence="2">DUF5038 domain-containing protein</fullName>
    </submittedName>
</protein>
<proteinExistence type="predicted"/>
<dbReference type="Pfam" id="PF16441">
    <property type="entry name" value="DUF5038"/>
    <property type="match status" value="1"/>
</dbReference>
<evidence type="ECO:0000313" key="3">
    <source>
        <dbReference type="Proteomes" id="UP000477285"/>
    </source>
</evidence>
<name>A0A6L8T6Q7_9FIRM</name>
<evidence type="ECO:0000256" key="1">
    <source>
        <dbReference type="SAM" id="MobiDB-lite"/>
    </source>
</evidence>
<accession>A0A6L8T6Q7</accession>
<feature type="compositionally biased region" description="Acidic residues" evidence="1">
    <location>
        <begin position="40"/>
        <end position="49"/>
    </location>
</feature>
<reference evidence="2 3" key="1">
    <citation type="journal article" date="2019" name="Nat. Med.">
        <title>A library of human gut bacterial isolates paired with longitudinal multiomics data enables mechanistic microbiome research.</title>
        <authorList>
            <person name="Poyet M."/>
            <person name="Groussin M."/>
            <person name="Gibbons S.M."/>
            <person name="Avila-Pacheco J."/>
            <person name="Jiang X."/>
            <person name="Kearney S.M."/>
            <person name="Perrotta A.R."/>
            <person name="Berdy B."/>
            <person name="Zhao S."/>
            <person name="Lieberman T.D."/>
            <person name="Swanson P.K."/>
            <person name="Smith M."/>
            <person name="Roesemann S."/>
            <person name="Alexander J.E."/>
            <person name="Rich S.A."/>
            <person name="Livny J."/>
            <person name="Vlamakis H."/>
            <person name="Clish C."/>
            <person name="Bullock K."/>
            <person name="Deik A."/>
            <person name="Scott J."/>
            <person name="Pierce K.A."/>
            <person name="Xavier R.J."/>
            <person name="Alm E.J."/>
        </authorList>
    </citation>
    <scope>NUCLEOTIDE SEQUENCE [LARGE SCALE GENOMIC DNA]</scope>
    <source>
        <strain evidence="2 3">BIOML-A1</strain>
    </source>
</reference>
<dbReference type="AlphaFoldDB" id="A0A6L8T6Q7"/>
<gene>
    <name evidence="2" type="ORF">GT728_18840</name>
</gene>
<feature type="region of interest" description="Disordered" evidence="1">
    <location>
        <begin position="22"/>
        <end position="49"/>
    </location>
</feature>
<organism evidence="2 3">
    <name type="scientific">Blautia wexlerae</name>
    <dbReference type="NCBI Taxonomy" id="418240"/>
    <lineage>
        <taxon>Bacteria</taxon>
        <taxon>Bacillati</taxon>
        <taxon>Bacillota</taxon>
        <taxon>Clostridia</taxon>
        <taxon>Lachnospirales</taxon>
        <taxon>Lachnospiraceae</taxon>
        <taxon>Blautia</taxon>
    </lineage>
</organism>
<evidence type="ECO:0000313" key="2">
    <source>
        <dbReference type="EMBL" id="MZL35176.1"/>
    </source>
</evidence>
<dbReference type="RefSeq" id="WP_161234326.1">
    <property type="nucleotide sequence ID" value="NZ_WWVI01000076.1"/>
</dbReference>
<sequence length="132" mass="14897">MILIGCGVVFLTVHHFSQKKTDPLPEKETIEVTATPVPSETEEPEQEEDVKEIVFEDEGMDEVMSSPEEEKLQDEILTLIKKSGVQGIDSATYLKDQTVELNEDDTCLYFRLSDGSTLPVCYRKSSDKFYLG</sequence>